<keyword evidence="7" id="KW-1185">Reference proteome</keyword>
<organism evidence="6 7">
    <name type="scientific">Ridgeia piscesae</name>
    <name type="common">Tubeworm</name>
    <dbReference type="NCBI Taxonomy" id="27915"/>
    <lineage>
        <taxon>Eukaryota</taxon>
        <taxon>Metazoa</taxon>
        <taxon>Spiralia</taxon>
        <taxon>Lophotrochozoa</taxon>
        <taxon>Annelida</taxon>
        <taxon>Polychaeta</taxon>
        <taxon>Sedentaria</taxon>
        <taxon>Canalipalpata</taxon>
        <taxon>Sabellida</taxon>
        <taxon>Siboglinidae</taxon>
        <taxon>Ridgeia</taxon>
    </lineage>
</organism>
<dbReference type="EMBL" id="JAODUO010000954">
    <property type="protein sequence ID" value="KAK2172510.1"/>
    <property type="molecule type" value="Genomic_DNA"/>
</dbReference>
<dbReference type="InterPro" id="IPR035979">
    <property type="entry name" value="RBD_domain_sf"/>
</dbReference>
<dbReference type="GO" id="GO:0003723">
    <property type="term" value="F:RNA binding"/>
    <property type="evidence" value="ECO:0007669"/>
    <property type="project" value="UniProtKB-UniRule"/>
</dbReference>
<dbReference type="Proteomes" id="UP001209878">
    <property type="component" value="Unassembled WGS sequence"/>
</dbReference>
<dbReference type="InterPro" id="IPR000504">
    <property type="entry name" value="RRM_dom"/>
</dbReference>
<dbReference type="PANTHER" id="PTHR13976">
    <property type="entry name" value="HETEROGENEOUS NUCLEAR RIBONUCLEOPROTEIN-RELATED"/>
    <property type="match status" value="1"/>
</dbReference>
<sequence length="359" mass="40504">MNRRVTSRPPGGSQTKEDKLKATFGEVGQITDCSLKFTREGVFRKFAFIGFKSESEADAAVKRFNKSFINTSRLQVEIAKDLADSEKPRAWSRHTPGTTAYREDEELKAAKTKSKSKHAKKKTLSPKKEHVVPENKYELLGELKDDPGFEEFVVAHKNRASKAAWGNDIEVPGEAKVKCQGTSDASQKEDIDDSDDENHSEKESQVKDTAKVSTTEDISDIDYIKSKMTKNKFLTDDDDDNNDSDDDDNNDSDDDELEENKDVEKTGKNKEKTDGKKENSSAVEEGKTFHYVVNMRGLPGNATQKQILEFFKPIKPKQVKVPKRHKGTAPATTVATVQFSSETDWEMAMRRNKNFIGWY</sequence>
<gene>
    <name evidence="6" type="ORF">NP493_953g00018</name>
</gene>
<keyword evidence="2 3" id="KW-0694">RNA-binding</keyword>
<name>A0AAD9NJP4_RIDPI</name>
<dbReference type="InterPro" id="IPR012677">
    <property type="entry name" value="Nucleotide-bd_a/b_plait_sf"/>
</dbReference>
<proteinExistence type="predicted"/>
<evidence type="ECO:0000256" key="3">
    <source>
        <dbReference type="PROSITE-ProRule" id="PRU00176"/>
    </source>
</evidence>
<feature type="compositionally biased region" description="Acidic residues" evidence="4">
    <location>
        <begin position="236"/>
        <end position="259"/>
    </location>
</feature>
<feature type="domain" description="RRM" evidence="5">
    <location>
        <begin position="1"/>
        <end position="81"/>
    </location>
</feature>
<feature type="compositionally biased region" description="Basic and acidic residues" evidence="4">
    <location>
        <begin position="197"/>
        <end position="210"/>
    </location>
</feature>
<reference evidence="6" key="1">
    <citation type="journal article" date="2023" name="Mol. Biol. Evol.">
        <title>Third-Generation Sequencing Reveals the Adaptive Role of the Epigenome in Three Deep-Sea Polychaetes.</title>
        <authorList>
            <person name="Perez M."/>
            <person name="Aroh O."/>
            <person name="Sun Y."/>
            <person name="Lan Y."/>
            <person name="Juniper S.K."/>
            <person name="Young C.R."/>
            <person name="Angers B."/>
            <person name="Qian P.Y."/>
        </authorList>
    </citation>
    <scope>NUCLEOTIDE SEQUENCE</scope>
    <source>
        <strain evidence="6">R07B-5</strain>
    </source>
</reference>
<accession>A0AAD9NJP4</accession>
<keyword evidence="1" id="KW-0677">Repeat</keyword>
<evidence type="ECO:0000256" key="2">
    <source>
        <dbReference type="ARBA" id="ARBA00022884"/>
    </source>
</evidence>
<dbReference type="AlphaFoldDB" id="A0AAD9NJP4"/>
<evidence type="ECO:0000313" key="6">
    <source>
        <dbReference type="EMBL" id="KAK2172510.1"/>
    </source>
</evidence>
<feature type="region of interest" description="Disordered" evidence="4">
    <location>
        <begin position="106"/>
        <end position="130"/>
    </location>
</feature>
<evidence type="ECO:0000259" key="5">
    <source>
        <dbReference type="PROSITE" id="PS50102"/>
    </source>
</evidence>
<comment type="caution">
    <text evidence="6">The sequence shown here is derived from an EMBL/GenBank/DDBJ whole genome shotgun (WGS) entry which is preliminary data.</text>
</comment>
<feature type="compositionally biased region" description="Basic and acidic residues" evidence="4">
    <location>
        <begin position="260"/>
        <end position="286"/>
    </location>
</feature>
<dbReference type="Pfam" id="PF00076">
    <property type="entry name" value="RRM_1"/>
    <property type="match status" value="2"/>
</dbReference>
<protein>
    <recommendedName>
        <fullName evidence="5">RRM domain-containing protein</fullName>
    </recommendedName>
</protein>
<dbReference type="PROSITE" id="PS50102">
    <property type="entry name" value="RRM"/>
    <property type="match status" value="1"/>
</dbReference>
<dbReference type="SUPFAM" id="SSF54928">
    <property type="entry name" value="RNA-binding domain, RBD"/>
    <property type="match status" value="1"/>
</dbReference>
<feature type="compositionally biased region" description="Basic residues" evidence="4">
    <location>
        <begin position="110"/>
        <end position="125"/>
    </location>
</feature>
<evidence type="ECO:0000313" key="7">
    <source>
        <dbReference type="Proteomes" id="UP001209878"/>
    </source>
</evidence>
<feature type="region of interest" description="Disordered" evidence="4">
    <location>
        <begin position="1"/>
        <end position="20"/>
    </location>
</feature>
<evidence type="ECO:0000256" key="1">
    <source>
        <dbReference type="ARBA" id="ARBA00022737"/>
    </source>
</evidence>
<dbReference type="InterPro" id="IPR050666">
    <property type="entry name" value="ESRP"/>
</dbReference>
<dbReference type="Gene3D" id="3.30.70.330">
    <property type="match status" value="2"/>
</dbReference>
<evidence type="ECO:0000256" key="4">
    <source>
        <dbReference type="SAM" id="MobiDB-lite"/>
    </source>
</evidence>
<dbReference type="SMART" id="SM00360">
    <property type="entry name" value="RRM"/>
    <property type="match status" value="1"/>
</dbReference>
<feature type="region of interest" description="Disordered" evidence="4">
    <location>
        <begin position="162"/>
        <end position="286"/>
    </location>
</feature>